<dbReference type="GeneID" id="101889627"/>
<dbReference type="RefSeq" id="XP_058976923.1">
    <property type="nucleotide sequence ID" value="XM_059120940.1"/>
</dbReference>
<keyword evidence="1" id="KW-1185">Reference proteome</keyword>
<evidence type="ECO:0000313" key="3">
    <source>
        <dbReference type="RefSeq" id="XP_058981875.1"/>
    </source>
</evidence>
<dbReference type="PANTHER" id="PTHR31025">
    <property type="entry name" value="SI:CH211-196P9.1-RELATED"/>
    <property type="match status" value="1"/>
</dbReference>
<proteinExistence type="predicted"/>
<reference evidence="2 3" key="1">
    <citation type="submission" date="2025-05" db="UniProtKB">
        <authorList>
            <consortium name="RefSeq"/>
        </authorList>
    </citation>
    <scope>IDENTIFICATION</scope>
    <source>
        <strain evidence="2 3">Aabys</strain>
        <tissue evidence="2 3">Whole body</tissue>
    </source>
</reference>
<organism evidence="1 3">
    <name type="scientific">Musca domestica</name>
    <name type="common">House fly</name>
    <dbReference type="NCBI Taxonomy" id="7370"/>
    <lineage>
        <taxon>Eukaryota</taxon>
        <taxon>Metazoa</taxon>
        <taxon>Ecdysozoa</taxon>
        <taxon>Arthropoda</taxon>
        <taxon>Hexapoda</taxon>
        <taxon>Insecta</taxon>
        <taxon>Pterygota</taxon>
        <taxon>Neoptera</taxon>
        <taxon>Endopterygota</taxon>
        <taxon>Diptera</taxon>
        <taxon>Brachycera</taxon>
        <taxon>Muscomorpha</taxon>
        <taxon>Muscoidea</taxon>
        <taxon>Muscidae</taxon>
        <taxon>Musca</taxon>
    </lineage>
</organism>
<name>A0ABM3V7W8_MUSDO</name>
<gene>
    <name evidence="3" type="primary">LOC101889627</name>
    <name evidence="2" type="synonym">LOC131801866</name>
</gene>
<sequence>MSESVFSTVDETPPVDDDSRLRKLLQEFQLESVFDYLKAAQVSYRSLQYMQAEDIKEAIPPLGLRIEFREKLFTWKKVQFGIDDETISVQSKVDNWLKEKEFHGKHVLNKSLVNILKEYPSARPLLEHKNKNKNLTTDHRNSLIKIIVEEAVSNQIPIRIQDFPILLNEIVSVFPSEKDVQDYYFIRRGEKGSPSGKLYSKYKNFRAKRLKYDNKASIGDASNERKSSSDQLSSQIYENIEVDESIASALKVSLNRDSADWSDVCEKWKKTFHLRRQELSELNSGAFLESWSKFSHQKAADLIQIDFELLYPGKSHMLFSKWQNFKGKILGYYERNVTNEACKQQISKAKETQQIDSEDYLITILLNSIFPSSARFKNKQGKKTLKVTIVDSQDSFVLRLTTLNDYQRKIEETVNKYYSVGLTLQPFLILEGNEMDVKGFYIYFDKNLIKLESFLQSLDVCFKIFHVLSLKYPIACEQSWLFIQKYFFEIETEFDFKSSNVTSVVNFLNNN</sequence>
<dbReference type="Proteomes" id="UP001652621">
    <property type="component" value="Unplaced"/>
</dbReference>
<evidence type="ECO:0000313" key="1">
    <source>
        <dbReference type="Proteomes" id="UP001652621"/>
    </source>
</evidence>
<dbReference type="RefSeq" id="XP_058981875.1">
    <property type="nucleotide sequence ID" value="XM_059125892.1"/>
</dbReference>
<protein>
    <submittedName>
        <fullName evidence="3">Uncharacterized protein LOC101889627 isoform X2</fullName>
    </submittedName>
    <submittedName>
        <fullName evidence="2">Uncharacterized protein LOC131801866 isoform X2</fullName>
    </submittedName>
</protein>
<dbReference type="PANTHER" id="PTHR31025:SF9">
    <property type="entry name" value="SI:DKEY-286J15.1"/>
    <property type="match status" value="1"/>
</dbReference>
<evidence type="ECO:0000313" key="2">
    <source>
        <dbReference type="RefSeq" id="XP_058976923.1"/>
    </source>
</evidence>
<accession>A0ABM3V7W8</accession>